<feature type="domain" description="Peptidase S54 rhomboid" evidence="8">
    <location>
        <begin position="66"/>
        <end position="98"/>
    </location>
</feature>
<feature type="transmembrane region" description="Helical" evidence="6">
    <location>
        <begin position="82"/>
        <end position="99"/>
    </location>
</feature>
<evidence type="ECO:0000256" key="6">
    <source>
        <dbReference type="RuleBase" id="RU362115"/>
    </source>
</evidence>
<dbReference type="SUPFAM" id="SSF144091">
    <property type="entry name" value="Rhomboid-like"/>
    <property type="match status" value="1"/>
</dbReference>
<dbReference type="InterPro" id="IPR022764">
    <property type="entry name" value="Peptidase_S54_rhomboid_dom"/>
</dbReference>
<protein>
    <recommendedName>
        <fullName evidence="6">RHOMBOID-like protein</fullName>
        <ecNumber evidence="6">3.4.21.105</ecNumber>
    </recommendedName>
</protein>
<organism evidence="9 10">
    <name type="scientific">Hibiscus syriacus</name>
    <name type="common">Rose of Sharon</name>
    <dbReference type="NCBI Taxonomy" id="106335"/>
    <lineage>
        <taxon>Eukaryota</taxon>
        <taxon>Viridiplantae</taxon>
        <taxon>Streptophyta</taxon>
        <taxon>Embryophyta</taxon>
        <taxon>Tracheophyta</taxon>
        <taxon>Spermatophyta</taxon>
        <taxon>Magnoliopsida</taxon>
        <taxon>eudicotyledons</taxon>
        <taxon>Gunneridae</taxon>
        <taxon>Pentapetalae</taxon>
        <taxon>rosids</taxon>
        <taxon>malvids</taxon>
        <taxon>Malvales</taxon>
        <taxon>Malvaceae</taxon>
        <taxon>Malvoideae</taxon>
        <taxon>Hibiscus</taxon>
    </lineage>
</organism>
<comment type="caution">
    <text evidence="9">The sequence shown here is derived from an EMBL/GenBank/DDBJ whole genome shotgun (WGS) entry which is preliminary data.</text>
</comment>
<dbReference type="InterPro" id="IPR002610">
    <property type="entry name" value="Peptidase_S54_rhomboid-like"/>
</dbReference>
<sequence length="118" mass="12647">MSKPCGVVLNLLVILVKSVVFPTPPMPYRPMIPTSSFMMQLHTLSSVDSRATVCSSVSAFESHCRTCLNLAVGFLPQVDNSAHIGGFISGLLAVFVLLIRPQFGFAVALERLLAGKAI</sequence>
<dbReference type="GO" id="GO:0006508">
    <property type="term" value="P:proteolysis"/>
    <property type="evidence" value="ECO:0007669"/>
    <property type="project" value="UniProtKB-KW"/>
</dbReference>
<keyword evidence="7" id="KW-0732">Signal</keyword>
<evidence type="ECO:0000256" key="3">
    <source>
        <dbReference type="ARBA" id="ARBA00022692"/>
    </source>
</evidence>
<feature type="chain" id="PRO_5025360184" description="RHOMBOID-like protein" evidence="7">
    <location>
        <begin position="19"/>
        <end position="118"/>
    </location>
</feature>
<comment type="similarity">
    <text evidence="2 6">Belongs to the peptidase S54 family.</text>
</comment>
<keyword evidence="6" id="KW-0378">Hydrolase</keyword>
<dbReference type="Proteomes" id="UP000436088">
    <property type="component" value="Unassembled WGS sequence"/>
</dbReference>
<comment type="subcellular location">
    <subcellularLocation>
        <location evidence="1 6">Membrane</location>
        <topology evidence="1 6">Multi-pass membrane protein</topology>
    </subcellularLocation>
</comment>
<keyword evidence="3 6" id="KW-0812">Transmembrane</keyword>
<comment type="function">
    <text evidence="6">Serine protease involved in intramembrane proteolysis.</text>
</comment>
<gene>
    <name evidence="9" type="ORF">F3Y22_tig00016571pilonHSYRG00036</name>
</gene>
<dbReference type="PANTHER" id="PTHR22936:SF87">
    <property type="entry name" value="RHOMBOID-LIKE PROTEIN 5"/>
    <property type="match status" value="1"/>
</dbReference>
<comment type="catalytic activity">
    <reaction evidence="6">
        <text>Cleaves type-1 transmembrane domains using a catalytic dyad composed of serine and histidine that are contributed by different transmembrane domains.</text>
        <dbReference type="EC" id="3.4.21.105"/>
    </reaction>
</comment>
<dbReference type="EMBL" id="VEPZ02000637">
    <property type="protein sequence ID" value="KAE8721196.1"/>
    <property type="molecule type" value="Genomic_DNA"/>
</dbReference>
<accession>A0A6A3BWU2</accession>
<dbReference type="GO" id="GO:0004252">
    <property type="term" value="F:serine-type endopeptidase activity"/>
    <property type="evidence" value="ECO:0007669"/>
    <property type="project" value="InterPro"/>
</dbReference>
<evidence type="ECO:0000256" key="2">
    <source>
        <dbReference type="ARBA" id="ARBA00009045"/>
    </source>
</evidence>
<keyword evidence="6" id="KW-0645">Protease</keyword>
<name>A0A6A3BWU2_HIBSY</name>
<dbReference type="EC" id="3.4.21.105" evidence="6"/>
<evidence type="ECO:0000256" key="4">
    <source>
        <dbReference type="ARBA" id="ARBA00022989"/>
    </source>
</evidence>
<evidence type="ECO:0000256" key="1">
    <source>
        <dbReference type="ARBA" id="ARBA00004141"/>
    </source>
</evidence>
<dbReference type="InterPro" id="IPR035952">
    <property type="entry name" value="Rhomboid-like_sf"/>
</dbReference>
<dbReference type="Pfam" id="PF01694">
    <property type="entry name" value="Rhomboid"/>
    <property type="match status" value="1"/>
</dbReference>
<evidence type="ECO:0000313" key="10">
    <source>
        <dbReference type="Proteomes" id="UP000436088"/>
    </source>
</evidence>
<dbReference type="AlphaFoldDB" id="A0A6A3BWU2"/>
<keyword evidence="10" id="KW-1185">Reference proteome</keyword>
<keyword evidence="4 6" id="KW-1133">Transmembrane helix</keyword>
<keyword evidence="5 6" id="KW-0472">Membrane</keyword>
<proteinExistence type="inferred from homology"/>
<dbReference type="PANTHER" id="PTHR22936">
    <property type="entry name" value="RHOMBOID-RELATED"/>
    <property type="match status" value="1"/>
</dbReference>
<evidence type="ECO:0000256" key="5">
    <source>
        <dbReference type="ARBA" id="ARBA00023136"/>
    </source>
</evidence>
<evidence type="ECO:0000313" key="9">
    <source>
        <dbReference type="EMBL" id="KAE8721196.1"/>
    </source>
</evidence>
<comment type="caution">
    <text evidence="6">Lacks conserved residue(s) required for the propagation of feature annotation.</text>
</comment>
<feature type="signal peptide" evidence="7">
    <location>
        <begin position="1"/>
        <end position="18"/>
    </location>
</feature>
<keyword evidence="6" id="KW-0720">Serine protease</keyword>
<evidence type="ECO:0000256" key="7">
    <source>
        <dbReference type="SAM" id="SignalP"/>
    </source>
</evidence>
<dbReference type="GO" id="GO:0016020">
    <property type="term" value="C:membrane"/>
    <property type="evidence" value="ECO:0007669"/>
    <property type="project" value="UniProtKB-SubCell"/>
</dbReference>
<evidence type="ECO:0000259" key="8">
    <source>
        <dbReference type="Pfam" id="PF01694"/>
    </source>
</evidence>
<reference evidence="9" key="1">
    <citation type="submission" date="2019-09" db="EMBL/GenBank/DDBJ databases">
        <title>Draft genome information of white flower Hibiscus syriacus.</title>
        <authorList>
            <person name="Kim Y.-M."/>
        </authorList>
    </citation>
    <scope>NUCLEOTIDE SEQUENCE [LARGE SCALE GENOMIC DNA]</scope>
    <source>
        <strain evidence="9">YM2019G1</strain>
    </source>
</reference>